<keyword evidence="2" id="KW-1185">Reference proteome</keyword>
<dbReference type="PANTHER" id="PTHR46670">
    <property type="entry name" value="ENDO/EXONUCLEASE/PHOSPHATASE DOMAIN-CONTAINING PROTEIN"/>
    <property type="match status" value="1"/>
</dbReference>
<dbReference type="AlphaFoldDB" id="A0A3M6T4Y6"/>
<reference evidence="1 2" key="1">
    <citation type="journal article" date="2018" name="Sci. Rep.">
        <title>Comparative analysis of the Pocillopora damicornis genome highlights role of immune system in coral evolution.</title>
        <authorList>
            <person name="Cunning R."/>
            <person name="Bay R.A."/>
            <person name="Gillette P."/>
            <person name="Baker A.C."/>
            <person name="Traylor-Knowles N."/>
        </authorList>
    </citation>
    <scope>NUCLEOTIDE SEQUENCE [LARGE SCALE GENOMIC DNA]</scope>
    <source>
        <strain evidence="1">RSMAS</strain>
        <tissue evidence="1">Whole animal</tissue>
    </source>
</reference>
<dbReference type="PANTHER" id="PTHR46670:SF3">
    <property type="entry name" value="ENDONUCLEASE_EXONUCLEASE_PHOSPHATASE DOMAIN-CONTAINING PROTEIN"/>
    <property type="match status" value="1"/>
</dbReference>
<proteinExistence type="predicted"/>
<organism evidence="1 2">
    <name type="scientific">Pocillopora damicornis</name>
    <name type="common">Cauliflower coral</name>
    <name type="synonym">Millepora damicornis</name>
    <dbReference type="NCBI Taxonomy" id="46731"/>
    <lineage>
        <taxon>Eukaryota</taxon>
        <taxon>Metazoa</taxon>
        <taxon>Cnidaria</taxon>
        <taxon>Anthozoa</taxon>
        <taxon>Hexacorallia</taxon>
        <taxon>Scleractinia</taxon>
        <taxon>Astrocoeniina</taxon>
        <taxon>Pocilloporidae</taxon>
        <taxon>Pocillopora</taxon>
    </lineage>
</organism>
<comment type="caution">
    <text evidence="1">The sequence shown here is derived from an EMBL/GenBank/DDBJ whole genome shotgun (WGS) entry which is preliminary data.</text>
</comment>
<protein>
    <submittedName>
        <fullName evidence="1">Uncharacterized protein</fullName>
    </submittedName>
</protein>
<accession>A0A3M6T4Y6</accession>
<evidence type="ECO:0000313" key="2">
    <source>
        <dbReference type="Proteomes" id="UP000275408"/>
    </source>
</evidence>
<name>A0A3M6T4Y6_POCDA</name>
<evidence type="ECO:0000313" key="1">
    <source>
        <dbReference type="EMBL" id="RMX36018.1"/>
    </source>
</evidence>
<gene>
    <name evidence="1" type="ORF">pdam_00021565</name>
</gene>
<sequence length="152" mass="17729">MDEMACCYNSTLQAILDKHAPLKTKTVVNRKQVPWFNSQMKAAIRARRKAERIWRKSKSAHDRSVFKAKKNYATFIMNYTRRKYYTSHVQQKGSNQRKLFQITKALLCDARDVSFPPDNPDQLANDFGNFFAQKIEKILNRSLADLSTQSHI</sequence>
<dbReference type="EMBL" id="RCHS01004336">
    <property type="protein sequence ID" value="RMX36018.1"/>
    <property type="molecule type" value="Genomic_DNA"/>
</dbReference>
<dbReference type="Proteomes" id="UP000275408">
    <property type="component" value="Unassembled WGS sequence"/>
</dbReference>